<feature type="domain" description="Tetrapyrrole methylase" evidence="7">
    <location>
        <begin position="2"/>
        <end position="206"/>
    </location>
</feature>
<dbReference type="Proteomes" id="UP000516349">
    <property type="component" value="Chromosome"/>
</dbReference>
<dbReference type="EMBL" id="CP060244">
    <property type="protein sequence ID" value="QNT77880.1"/>
    <property type="molecule type" value="Genomic_DNA"/>
</dbReference>
<gene>
    <name evidence="8" type="primary">cobM</name>
    <name evidence="8" type="ORF">JGUZn3_06380</name>
</gene>
<dbReference type="PANTHER" id="PTHR45790:SF4">
    <property type="entry name" value="COBALT-PRECORRIN-4 C(11)-METHYLTRANSFERASE"/>
    <property type="match status" value="1"/>
</dbReference>
<evidence type="ECO:0000256" key="2">
    <source>
        <dbReference type="ARBA" id="ARBA00005879"/>
    </source>
</evidence>
<comment type="similarity">
    <text evidence="2">Belongs to the precorrin methyltransferase family.</text>
</comment>
<evidence type="ECO:0000256" key="5">
    <source>
        <dbReference type="ARBA" id="ARBA00022679"/>
    </source>
</evidence>
<dbReference type="PROSITE" id="PS00839">
    <property type="entry name" value="SUMT_1"/>
    <property type="match status" value="1"/>
</dbReference>
<name>A0A7H1NQ20_9PROT</name>
<keyword evidence="5 8" id="KW-0808">Transferase</keyword>
<dbReference type="InterPro" id="IPR050161">
    <property type="entry name" value="Siro_Cobalamin_biosynth"/>
</dbReference>
<dbReference type="InterPro" id="IPR035996">
    <property type="entry name" value="4pyrrol_Methylase_sf"/>
</dbReference>
<dbReference type="Gene3D" id="3.40.1010.10">
    <property type="entry name" value="Cobalt-precorrin-4 Transmethylase, Domain 1"/>
    <property type="match status" value="1"/>
</dbReference>
<dbReference type="PANTHER" id="PTHR45790">
    <property type="entry name" value="SIROHEME SYNTHASE-RELATED"/>
    <property type="match status" value="1"/>
</dbReference>
<dbReference type="InterPro" id="IPR003043">
    <property type="entry name" value="Uropor_MeTrfase_CS"/>
</dbReference>
<dbReference type="AlphaFoldDB" id="A0A7H1NQ20"/>
<dbReference type="InterPro" id="IPR014776">
    <property type="entry name" value="4pyrrole_Mease_sub2"/>
</dbReference>
<keyword evidence="6" id="KW-0949">S-adenosyl-L-methionine</keyword>
<evidence type="ECO:0000256" key="3">
    <source>
        <dbReference type="ARBA" id="ARBA00022573"/>
    </source>
</evidence>
<comment type="pathway">
    <text evidence="1">Cofactor biosynthesis; adenosylcobalamin biosynthesis.</text>
</comment>
<keyword evidence="4 8" id="KW-0489">Methyltransferase</keyword>
<reference evidence="8 9" key="1">
    <citation type="submission" date="2020-08" db="EMBL/GenBank/DDBJ databases">
        <title>Complete genome sequence of Entomobacter blattae G55GP.</title>
        <authorList>
            <person name="Poehlein A."/>
            <person name="Guzman J."/>
            <person name="Daniel R."/>
            <person name="Vilcinskas A."/>
        </authorList>
    </citation>
    <scope>NUCLEOTIDE SEQUENCE [LARGE SCALE GENOMIC DNA]</scope>
    <source>
        <strain evidence="8 9">G55GP</strain>
    </source>
</reference>
<protein>
    <submittedName>
        <fullName evidence="8">Precorrin-4 C(11)-methyltransferase</fullName>
        <ecNumber evidence="8">2.1.1.133</ecNumber>
    </submittedName>
</protein>
<dbReference type="Pfam" id="PF00590">
    <property type="entry name" value="TP_methylase"/>
    <property type="match status" value="1"/>
</dbReference>
<dbReference type="CDD" id="cd11641">
    <property type="entry name" value="Precorrin-4_C11-MT"/>
    <property type="match status" value="1"/>
</dbReference>
<dbReference type="RefSeq" id="WP_203414280.1">
    <property type="nucleotide sequence ID" value="NZ_CP060244.1"/>
</dbReference>
<sequence length="251" mass="27370">MTVHFIGAGPGAEDLLTVRAINLLKTSPLCLYAGSIIPKGILAYCPPHGECIDTAALSLTDLEHHFLRAHQEGKDIARLHSGDLSLYSAMAEQISVLNKHTIPYTITPGVPAFSATAAALGCELTLPYKAQSLIITRLEGRASSMPESETLENFAQTKSVLAIHLAIHRIQEICERLIPFYGENCPAAVGAHVSWPQEKLLFSTLALLPQAVQKANIERTALILVGKNLHAEPVQTSSLYREDYHRRFKSA</sequence>
<dbReference type="GO" id="GO:0046026">
    <property type="term" value="F:precorrin-4 C11-methyltransferase activity"/>
    <property type="evidence" value="ECO:0007669"/>
    <property type="project" value="UniProtKB-EC"/>
</dbReference>
<evidence type="ECO:0000256" key="1">
    <source>
        <dbReference type="ARBA" id="ARBA00004953"/>
    </source>
</evidence>
<dbReference type="InterPro" id="IPR006362">
    <property type="entry name" value="Cbl_synth_CobM/CibF"/>
</dbReference>
<keyword evidence="3" id="KW-0169">Cobalamin biosynthesis</keyword>
<dbReference type="SUPFAM" id="SSF53790">
    <property type="entry name" value="Tetrapyrrole methylase"/>
    <property type="match status" value="1"/>
</dbReference>
<proteinExistence type="inferred from homology"/>
<evidence type="ECO:0000256" key="4">
    <source>
        <dbReference type="ARBA" id="ARBA00022603"/>
    </source>
</evidence>
<keyword evidence="9" id="KW-1185">Reference proteome</keyword>
<dbReference type="GO" id="GO:0009236">
    <property type="term" value="P:cobalamin biosynthetic process"/>
    <property type="evidence" value="ECO:0007669"/>
    <property type="project" value="UniProtKB-UniPathway"/>
</dbReference>
<evidence type="ECO:0000256" key="6">
    <source>
        <dbReference type="ARBA" id="ARBA00022691"/>
    </source>
</evidence>
<accession>A0A7H1NQ20</accession>
<evidence type="ECO:0000259" key="7">
    <source>
        <dbReference type="Pfam" id="PF00590"/>
    </source>
</evidence>
<evidence type="ECO:0000313" key="8">
    <source>
        <dbReference type="EMBL" id="QNT77880.1"/>
    </source>
</evidence>
<dbReference type="GO" id="GO:0032259">
    <property type="term" value="P:methylation"/>
    <property type="evidence" value="ECO:0007669"/>
    <property type="project" value="UniProtKB-KW"/>
</dbReference>
<dbReference type="KEGG" id="ebla:JGUZn3_06380"/>
<dbReference type="NCBIfam" id="TIGR01465">
    <property type="entry name" value="cobM_cbiF"/>
    <property type="match status" value="1"/>
</dbReference>
<organism evidence="8 9">
    <name type="scientific">Entomobacter blattae</name>
    <dbReference type="NCBI Taxonomy" id="2762277"/>
    <lineage>
        <taxon>Bacteria</taxon>
        <taxon>Pseudomonadati</taxon>
        <taxon>Pseudomonadota</taxon>
        <taxon>Alphaproteobacteria</taxon>
        <taxon>Acetobacterales</taxon>
        <taxon>Acetobacteraceae</taxon>
        <taxon>Entomobacter</taxon>
    </lineage>
</organism>
<dbReference type="InterPro" id="IPR014777">
    <property type="entry name" value="4pyrrole_Mease_sub1"/>
</dbReference>
<dbReference type="Gene3D" id="3.30.950.10">
    <property type="entry name" value="Methyltransferase, Cobalt-precorrin-4 Transmethylase, Domain 2"/>
    <property type="match status" value="1"/>
</dbReference>
<evidence type="ECO:0000313" key="9">
    <source>
        <dbReference type="Proteomes" id="UP000516349"/>
    </source>
</evidence>
<dbReference type="UniPathway" id="UPA00148"/>
<dbReference type="EC" id="2.1.1.133" evidence="8"/>
<dbReference type="InterPro" id="IPR000878">
    <property type="entry name" value="4pyrrol_Mease"/>
</dbReference>